<keyword evidence="5" id="KW-0677">Repeat</keyword>
<reference evidence="10 11" key="1">
    <citation type="submission" date="2015-04" db="EMBL/GenBank/DDBJ databases">
        <title>Complete genome sequence of Schizopora paradoxa KUC8140, a cosmopolitan wood degrader in East Asia.</title>
        <authorList>
            <consortium name="DOE Joint Genome Institute"/>
            <person name="Min B."/>
            <person name="Park H."/>
            <person name="Jang Y."/>
            <person name="Kim J.-J."/>
            <person name="Kim K.H."/>
            <person name="Pangilinan J."/>
            <person name="Lipzen A."/>
            <person name="Riley R."/>
            <person name="Grigoriev I.V."/>
            <person name="Spatafora J.W."/>
            <person name="Choi I.-G."/>
        </authorList>
    </citation>
    <scope>NUCLEOTIDE SEQUENCE [LARGE SCALE GENOMIC DNA]</scope>
    <source>
        <strain evidence="10 11">KUC8140</strain>
    </source>
</reference>
<dbReference type="GO" id="GO:0016567">
    <property type="term" value="P:protein ubiquitination"/>
    <property type="evidence" value="ECO:0007669"/>
    <property type="project" value="InterPro"/>
</dbReference>
<name>A0A0H2RWI7_9AGAM</name>
<dbReference type="InterPro" id="IPR002867">
    <property type="entry name" value="IBR_dom"/>
</dbReference>
<dbReference type="InParanoid" id="A0A0H2RWI7"/>
<dbReference type="Pfam" id="PF01485">
    <property type="entry name" value="IBR"/>
    <property type="match status" value="2"/>
</dbReference>
<dbReference type="InterPro" id="IPR031127">
    <property type="entry name" value="E3_UB_ligase_RBR"/>
</dbReference>
<feature type="domain" description="RING-type" evidence="9">
    <location>
        <begin position="1"/>
        <end position="175"/>
    </location>
</feature>
<evidence type="ECO:0000256" key="4">
    <source>
        <dbReference type="ARBA" id="ARBA00022723"/>
    </source>
</evidence>
<dbReference type="Gene3D" id="1.20.120.1750">
    <property type="match status" value="1"/>
</dbReference>
<evidence type="ECO:0000256" key="6">
    <source>
        <dbReference type="ARBA" id="ARBA00022771"/>
    </source>
</evidence>
<keyword evidence="7" id="KW-0833">Ubl conjugation pathway</keyword>
<evidence type="ECO:0000256" key="3">
    <source>
        <dbReference type="ARBA" id="ARBA00022679"/>
    </source>
</evidence>
<dbReference type="AlphaFoldDB" id="A0A0H2RWI7"/>
<dbReference type="EMBL" id="KQ085954">
    <property type="protein sequence ID" value="KLO13798.1"/>
    <property type="molecule type" value="Genomic_DNA"/>
</dbReference>
<accession>A0A0H2RWI7</accession>
<dbReference type="OrthoDB" id="9977870at2759"/>
<dbReference type="PANTHER" id="PTHR11685">
    <property type="entry name" value="RBR FAMILY RING FINGER AND IBR DOMAIN-CONTAINING"/>
    <property type="match status" value="1"/>
</dbReference>
<dbReference type="CDD" id="cd22584">
    <property type="entry name" value="Rcat_RBR_unk"/>
    <property type="match status" value="1"/>
</dbReference>
<dbReference type="PROSITE" id="PS51873">
    <property type="entry name" value="TRIAD"/>
    <property type="match status" value="1"/>
</dbReference>
<keyword evidence="3" id="KW-0808">Transferase</keyword>
<evidence type="ECO:0000313" key="11">
    <source>
        <dbReference type="Proteomes" id="UP000053477"/>
    </source>
</evidence>
<evidence type="ECO:0000256" key="5">
    <source>
        <dbReference type="ARBA" id="ARBA00022737"/>
    </source>
</evidence>
<dbReference type="STRING" id="27342.A0A0H2RWI7"/>
<comment type="catalytic activity">
    <reaction evidence="1">
        <text>[E2 ubiquitin-conjugating enzyme]-S-ubiquitinyl-L-cysteine + [acceptor protein]-L-lysine = [E2 ubiquitin-conjugating enzyme]-L-cysteine + [acceptor protein]-N(6)-ubiquitinyl-L-lysine.</text>
        <dbReference type="EC" id="2.3.2.31"/>
    </reaction>
</comment>
<keyword evidence="8" id="KW-0862">Zinc</keyword>
<dbReference type="EC" id="2.3.2.31" evidence="2"/>
<feature type="non-terminal residue" evidence="10">
    <location>
        <position position="1"/>
    </location>
</feature>
<sequence>CPHKYDVNCLTDMFLANLSTQVFPPLCCKRPIELALLEPHLPADVYATMYAKQRELSTADRLYCANSTCSAFLGARQRQNPASPSDPAPSVVCPACSTYTCARCGGPRIGKSKQHRCKVDKSLKKALLLGQAHGWQRCPTCRAVVERTTGCRHISCRCGAHFCYGCGHLWGSCEC</sequence>
<dbReference type="SUPFAM" id="SSF57850">
    <property type="entry name" value="RING/U-box"/>
    <property type="match status" value="1"/>
</dbReference>
<evidence type="ECO:0000259" key="9">
    <source>
        <dbReference type="PROSITE" id="PS51873"/>
    </source>
</evidence>
<dbReference type="Proteomes" id="UP000053477">
    <property type="component" value="Unassembled WGS sequence"/>
</dbReference>
<keyword evidence="6" id="KW-0863">Zinc-finger</keyword>
<dbReference type="InterPro" id="IPR044066">
    <property type="entry name" value="TRIAD_supradom"/>
</dbReference>
<organism evidence="10 11">
    <name type="scientific">Schizopora paradoxa</name>
    <dbReference type="NCBI Taxonomy" id="27342"/>
    <lineage>
        <taxon>Eukaryota</taxon>
        <taxon>Fungi</taxon>
        <taxon>Dikarya</taxon>
        <taxon>Basidiomycota</taxon>
        <taxon>Agaricomycotina</taxon>
        <taxon>Agaricomycetes</taxon>
        <taxon>Hymenochaetales</taxon>
        <taxon>Schizoporaceae</taxon>
        <taxon>Schizopora</taxon>
    </lineage>
</organism>
<keyword evidence="11" id="KW-1185">Reference proteome</keyword>
<keyword evidence="4" id="KW-0479">Metal-binding</keyword>
<evidence type="ECO:0000256" key="7">
    <source>
        <dbReference type="ARBA" id="ARBA00022786"/>
    </source>
</evidence>
<dbReference type="GO" id="GO:0008270">
    <property type="term" value="F:zinc ion binding"/>
    <property type="evidence" value="ECO:0007669"/>
    <property type="project" value="UniProtKB-KW"/>
</dbReference>
<evidence type="ECO:0000256" key="1">
    <source>
        <dbReference type="ARBA" id="ARBA00001798"/>
    </source>
</evidence>
<evidence type="ECO:0000313" key="10">
    <source>
        <dbReference type="EMBL" id="KLO13798.1"/>
    </source>
</evidence>
<gene>
    <name evidence="10" type="ORF">SCHPADRAFT_798650</name>
</gene>
<evidence type="ECO:0000256" key="8">
    <source>
        <dbReference type="ARBA" id="ARBA00022833"/>
    </source>
</evidence>
<proteinExistence type="predicted"/>
<protein>
    <recommendedName>
        <fullName evidence="2">RBR-type E3 ubiquitin transferase</fullName>
        <ecNumber evidence="2">2.3.2.31</ecNumber>
    </recommendedName>
</protein>
<feature type="non-terminal residue" evidence="10">
    <location>
        <position position="175"/>
    </location>
</feature>
<evidence type="ECO:0000256" key="2">
    <source>
        <dbReference type="ARBA" id="ARBA00012251"/>
    </source>
</evidence>
<dbReference type="GO" id="GO:0061630">
    <property type="term" value="F:ubiquitin protein ligase activity"/>
    <property type="evidence" value="ECO:0007669"/>
    <property type="project" value="UniProtKB-EC"/>
</dbReference>